<keyword evidence="6" id="KW-0460">Magnesium</keyword>
<dbReference type="EC" id="3.1.3.16" evidence="3"/>
<evidence type="ECO:0000313" key="12">
    <source>
        <dbReference type="Proteomes" id="UP001190700"/>
    </source>
</evidence>
<dbReference type="SMART" id="SM00332">
    <property type="entry name" value="PP2Cc"/>
    <property type="match status" value="1"/>
</dbReference>
<evidence type="ECO:0000256" key="3">
    <source>
        <dbReference type="ARBA" id="ARBA00013081"/>
    </source>
</evidence>
<dbReference type="InterPro" id="IPR036457">
    <property type="entry name" value="PPM-type-like_dom_sf"/>
</dbReference>
<proteinExistence type="inferred from homology"/>
<accession>A0AAE0KQ54</accession>
<dbReference type="InterPro" id="IPR001932">
    <property type="entry name" value="PPM-type_phosphatase-like_dom"/>
</dbReference>
<dbReference type="EMBL" id="LGRX02021480">
    <property type="protein sequence ID" value="KAK3256622.1"/>
    <property type="molecule type" value="Genomic_DNA"/>
</dbReference>
<dbReference type="GO" id="GO:0046872">
    <property type="term" value="F:metal ion binding"/>
    <property type="evidence" value="ECO:0007669"/>
    <property type="project" value="UniProtKB-KW"/>
</dbReference>
<evidence type="ECO:0000256" key="4">
    <source>
        <dbReference type="ARBA" id="ARBA00022723"/>
    </source>
</evidence>
<dbReference type="CDD" id="cd00143">
    <property type="entry name" value="PP2Cc"/>
    <property type="match status" value="1"/>
</dbReference>
<dbReference type="Proteomes" id="UP001190700">
    <property type="component" value="Unassembled WGS sequence"/>
</dbReference>
<comment type="similarity">
    <text evidence="9">Belongs to the PP2C family.</text>
</comment>
<keyword evidence="4" id="KW-0479">Metal-binding</keyword>
<dbReference type="PROSITE" id="PS51746">
    <property type="entry name" value="PPM_2"/>
    <property type="match status" value="1"/>
</dbReference>
<feature type="non-terminal residue" evidence="11">
    <location>
        <position position="1"/>
    </location>
</feature>
<dbReference type="InterPro" id="IPR000222">
    <property type="entry name" value="PP2C_BS"/>
</dbReference>
<sequence>GLGAYFGVFDGHGGVQCADFVAKNLHRRIVGALRGGREAAPDAGPPTQAEVENALEDGFIQLDKNFLQIASRQLINAGSTAVVALYCGSGPGDLSMYIANLGDSRAVLCRGGKAVRLSEDHKPSRRDERNRIEKAGGIVAQVQGIWRVTREAFTERDRRERVWLAVSRAFGNVRLKDPNPLVINTPEIRVEPVGEDDLFMVMCCDGIWDVMSDQEVIDLAGEHWGDPNEAAAAVVRTALQKGSQDNLTAQVIQYAWQSDHAKDMIAKWLETEAQRKKEVEELEEDIDMFS</sequence>
<evidence type="ECO:0000313" key="11">
    <source>
        <dbReference type="EMBL" id="KAK3256622.1"/>
    </source>
</evidence>
<protein>
    <recommendedName>
        <fullName evidence="3">protein-serine/threonine phosphatase</fullName>
        <ecNumber evidence="3">3.1.3.16</ecNumber>
    </recommendedName>
</protein>
<evidence type="ECO:0000256" key="5">
    <source>
        <dbReference type="ARBA" id="ARBA00022801"/>
    </source>
</evidence>
<dbReference type="Gene3D" id="3.60.40.10">
    <property type="entry name" value="PPM-type phosphatase domain"/>
    <property type="match status" value="1"/>
</dbReference>
<organism evidence="11 12">
    <name type="scientific">Cymbomonas tetramitiformis</name>
    <dbReference type="NCBI Taxonomy" id="36881"/>
    <lineage>
        <taxon>Eukaryota</taxon>
        <taxon>Viridiplantae</taxon>
        <taxon>Chlorophyta</taxon>
        <taxon>Pyramimonadophyceae</taxon>
        <taxon>Pyramimonadales</taxon>
        <taxon>Pyramimonadaceae</taxon>
        <taxon>Cymbomonas</taxon>
    </lineage>
</organism>
<reference evidence="11 12" key="1">
    <citation type="journal article" date="2015" name="Genome Biol. Evol.">
        <title>Comparative Genomics of a Bacterivorous Green Alga Reveals Evolutionary Causalities and Consequences of Phago-Mixotrophic Mode of Nutrition.</title>
        <authorList>
            <person name="Burns J.A."/>
            <person name="Paasch A."/>
            <person name="Narechania A."/>
            <person name="Kim E."/>
        </authorList>
    </citation>
    <scope>NUCLEOTIDE SEQUENCE [LARGE SCALE GENOMIC DNA]</scope>
    <source>
        <strain evidence="11 12">PLY_AMNH</strain>
    </source>
</reference>
<comment type="cofactor">
    <cofactor evidence="1">
        <name>Mn(2+)</name>
        <dbReference type="ChEBI" id="CHEBI:29035"/>
    </cofactor>
</comment>
<evidence type="ECO:0000256" key="6">
    <source>
        <dbReference type="ARBA" id="ARBA00022842"/>
    </source>
</evidence>
<dbReference type="Pfam" id="PF00481">
    <property type="entry name" value="PP2C"/>
    <property type="match status" value="1"/>
</dbReference>
<evidence type="ECO:0000256" key="1">
    <source>
        <dbReference type="ARBA" id="ARBA00001936"/>
    </source>
</evidence>
<evidence type="ECO:0000256" key="9">
    <source>
        <dbReference type="RuleBase" id="RU003465"/>
    </source>
</evidence>
<evidence type="ECO:0000256" key="8">
    <source>
        <dbReference type="ARBA" id="ARBA00023211"/>
    </source>
</evidence>
<keyword evidence="8" id="KW-0464">Manganese</keyword>
<dbReference type="PANTHER" id="PTHR47992">
    <property type="entry name" value="PROTEIN PHOSPHATASE"/>
    <property type="match status" value="1"/>
</dbReference>
<comment type="caution">
    <text evidence="11">The sequence shown here is derived from an EMBL/GenBank/DDBJ whole genome shotgun (WGS) entry which is preliminary data.</text>
</comment>
<name>A0AAE0KQ54_9CHLO</name>
<evidence type="ECO:0000259" key="10">
    <source>
        <dbReference type="PROSITE" id="PS51746"/>
    </source>
</evidence>
<dbReference type="AlphaFoldDB" id="A0AAE0KQ54"/>
<keyword evidence="7 9" id="KW-0904">Protein phosphatase</keyword>
<keyword evidence="5 9" id="KW-0378">Hydrolase</keyword>
<dbReference type="SUPFAM" id="SSF81606">
    <property type="entry name" value="PP2C-like"/>
    <property type="match status" value="1"/>
</dbReference>
<keyword evidence="12" id="KW-1185">Reference proteome</keyword>
<dbReference type="InterPro" id="IPR015655">
    <property type="entry name" value="PP2C"/>
</dbReference>
<dbReference type="GO" id="GO:0004722">
    <property type="term" value="F:protein serine/threonine phosphatase activity"/>
    <property type="evidence" value="ECO:0007669"/>
    <property type="project" value="UniProtKB-EC"/>
</dbReference>
<comment type="cofactor">
    <cofactor evidence="2">
        <name>Mg(2+)</name>
        <dbReference type="ChEBI" id="CHEBI:18420"/>
    </cofactor>
</comment>
<evidence type="ECO:0000256" key="2">
    <source>
        <dbReference type="ARBA" id="ARBA00001946"/>
    </source>
</evidence>
<feature type="domain" description="PPM-type phosphatase" evidence="10">
    <location>
        <begin position="1"/>
        <end position="254"/>
    </location>
</feature>
<evidence type="ECO:0000256" key="7">
    <source>
        <dbReference type="ARBA" id="ARBA00022912"/>
    </source>
</evidence>
<gene>
    <name evidence="11" type="ORF">CYMTET_34239</name>
</gene>
<dbReference type="PROSITE" id="PS01032">
    <property type="entry name" value="PPM_1"/>
    <property type="match status" value="1"/>
</dbReference>